<dbReference type="EMBL" id="CP031188">
    <property type="protein sequence ID" value="AXG74226.1"/>
    <property type="molecule type" value="Genomic_DNA"/>
</dbReference>
<evidence type="ECO:0000313" key="1">
    <source>
        <dbReference type="EMBL" id="AXG74226.1"/>
    </source>
</evidence>
<dbReference type="Proteomes" id="UP000253951">
    <property type="component" value="Chromosome"/>
</dbReference>
<gene>
    <name evidence="1" type="ORF">DVK85_08230</name>
</gene>
<name>A0A345HCB6_9FLAO</name>
<dbReference type="OrthoDB" id="1427655at2"/>
<dbReference type="KEGG" id="fat:DVK85_08230"/>
<evidence type="ECO:0000313" key="2">
    <source>
        <dbReference type="Proteomes" id="UP000253951"/>
    </source>
</evidence>
<evidence type="ECO:0008006" key="3">
    <source>
        <dbReference type="Google" id="ProtNLM"/>
    </source>
</evidence>
<reference evidence="1 2" key="1">
    <citation type="submission" date="2018-07" db="EMBL/GenBank/DDBJ databases">
        <title>Complete genome sequence of Flavobacterium arcticum type strain SM1502T.</title>
        <authorList>
            <person name="Li Y."/>
            <person name="Li D.-D."/>
        </authorList>
    </citation>
    <scope>NUCLEOTIDE SEQUENCE [LARGE SCALE GENOMIC DNA]</scope>
    <source>
        <strain evidence="1 2">SM1502</strain>
    </source>
</reference>
<accession>A0A345HCB6</accession>
<keyword evidence="2" id="KW-1185">Reference proteome</keyword>
<dbReference type="SUPFAM" id="SSF49464">
    <property type="entry name" value="Carboxypeptidase regulatory domain-like"/>
    <property type="match status" value="1"/>
</dbReference>
<organism evidence="1 2">
    <name type="scientific">Flavobacterium arcticum</name>
    <dbReference type="NCBI Taxonomy" id="1784713"/>
    <lineage>
        <taxon>Bacteria</taxon>
        <taxon>Pseudomonadati</taxon>
        <taxon>Bacteroidota</taxon>
        <taxon>Flavobacteriia</taxon>
        <taxon>Flavobacteriales</taxon>
        <taxon>Flavobacteriaceae</taxon>
        <taxon>Flavobacterium</taxon>
    </lineage>
</organism>
<dbReference type="InterPro" id="IPR008969">
    <property type="entry name" value="CarboxyPept-like_regulatory"/>
</dbReference>
<protein>
    <recommendedName>
        <fullName evidence="3">Carboxypeptidase regulatory-like domain-containing protein</fullName>
    </recommendedName>
</protein>
<sequence>MNRWVLLYILFLPLVIFSQDGGVLNGKVAVGENPISNIYVINATTGTETRTGVTGNFSITAQVGDRLVFYSPSIITREFILKEESFKQQPFVVTVTLQAYELNEVVLDKYGAIDEESLGLVPKGQKQYTPAERRLKTAGDFKPIHLLGILGGSLPLDPIINAINGRTKMLKKELETERKEQVLEMTDNLYDDEVQITAEYKIPKEYVKGFLYYCVENEDFSGALKAKNDKQVKFLMHVLAEKYLVQLTKED</sequence>
<dbReference type="RefSeq" id="WP_114677984.1">
    <property type="nucleotide sequence ID" value="NZ_CP031188.1"/>
</dbReference>
<dbReference type="AlphaFoldDB" id="A0A345HCB6"/>
<proteinExistence type="predicted"/>